<dbReference type="GO" id="GO:0005886">
    <property type="term" value="C:plasma membrane"/>
    <property type="evidence" value="ECO:0007669"/>
    <property type="project" value="TreeGrafter"/>
</dbReference>
<dbReference type="FunFam" id="2.60.40.2700:FF:000001">
    <property type="entry name" value="Transmembrane protein"/>
    <property type="match status" value="1"/>
</dbReference>
<feature type="region of interest" description="Disordered" evidence="1">
    <location>
        <begin position="1"/>
        <end position="38"/>
    </location>
</feature>
<evidence type="ECO:0000259" key="2">
    <source>
        <dbReference type="Pfam" id="PF23080"/>
    </source>
</evidence>
<feature type="domain" description="DUF7046" evidence="2">
    <location>
        <begin position="235"/>
        <end position="291"/>
    </location>
</feature>
<reference evidence="4 5" key="1">
    <citation type="submission" date="2020-10" db="EMBL/GenBank/DDBJ databases">
        <title>The Coptis chinensis genome and diversification of protoberbering-type alkaloids.</title>
        <authorList>
            <person name="Wang B."/>
            <person name="Shu S."/>
            <person name="Song C."/>
            <person name="Liu Y."/>
        </authorList>
    </citation>
    <scope>NUCLEOTIDE SEQUENCE [LARGE SCALE GENOMIC DNA]</scope>
    <source>
        <strain evidence="4">HL-2020</strain>
        <tissue evidence="4">Leaf</tissue>
    </source>
</reference>
<proteinExistence type="predicted"/>
<dbReference type="PANTHER" id="PTHR31149:SF7">
    <property type="entry name" value="EXPRESSED PROTEIN"/>
    <property type="match status" value="1"/>
</dbReference>
<dbReference type="Gene3D" id="2.60.40.2700">
    <property type="match status" value="1"/>
</dbReference>
<dbReference type="EMBL" id="JADFTS010000001">
    <property type="protein sequence ID" value="KAF9626007.1"/>
    <property type="molecule type" value="Genomic_DNA"/>
</dbReference>
<dbReference type="InterPro" id="IPR055474">
    <property type="entry name" value="DUF7046"/>
</dbReference>
<feature type="domain" description="AIR9-like A9" evidence="3">
    <location>
        <begin position="117"/>
        <end position="196"/>
    </location>
</feature>
<sequence>MDSMLENQAGDGFSNKDRQPSSNLEDQPFESTISDARTVNVNGQLKSTPKLSRDIQSRDKMNINDKKVGFPSAFSSLKDNFVRARGQVTDTPFPFPIRHEERASYMPKVEGLTPGIEEFQIIGDAKPGNTLRACGYPVRGTSLCIFQWVHHLQDGTWQYIEGATNPDYVVTADDVDKLIAVECRPMDDNGHQGELVRLFANDQRKIACDPEMNFEIETYISAGRARFDTSLLIDEVWQQTRFILKRSTYQVKIKSTDVAVIEEKYSADLSIKIPSGLSTQFVLTCSDGTSHPFSTYNDVR</sequence>
<organism evidence="4 5">
    <name type="scientific">Coptis chinensis</name>
    <dbReference type="NCBI Taxonomy" id="261450"/>
    <lineage>
        <taxon>Eukaryota</taxon>
        <taxon>Viridiplantae</taxon>
        <taxon>Streptophyta</taxon>
        <taxon>Embryophyta</taxon>
        <taxon>Tracheophyta</taxon>
        <taxon>Spermatophyta</taxon>
        <taxon>Magnoliopsida</taxon>
        <taxon>Ranunculales</taxon>
        <taxon>Ranunculaceae</taxon>
        <taxon>Coptidoideae</taxon>
        <taxon>Coptis</taxon>
    </lineage>
</organism>
<dbReference type="Proteomes" id="UP000631114">
    <property type="component" value="Unassembled WGS sequence"/>
</dbReference>
<evidence type="ECO:0000313" key="4">
    <source>
        <dbReference type="EMBL" id="KAF9626007.1"/>
    </source>
</evidence>
<dbReference type="Pfam" id="PF23080">
    <property type="entry name" value="DUF7046"/>
    <property type="match status" value="1"/>
</dbReference>
<comment type="caution">
    <text evidence="4">The sequence shown here is derived from an EMBL/GenBank/DDBJ whole genome shotgun (WGS) entry which is preliminary data.</text>
</comment>
<protein>
    <submittedName>
        <fullName evidence="4">Uncharacterized protein</fullName>
    </submittedName>
</protein>
<dbReference type="AlphaFoldDB" id="A0A835J0I2"/>
<gene>
    <name evidence="4" type="ORF">IFM89_030672</name>
</gene>
<name>A0A835J0I2_9MAGN</name>
<dbReference type="Pfam" id="PF23197">
    <property type="entry name" value="IG_AIR9"/>
    <property type="match status" value="1"/>
</dbReference>
<feature type="compositionally biased region" description="Polar residues" evidence="1">
    <location>
        <begin position="20"/>
        <end position="38"/>
    </location>
</feature>
<evidence type="ECO:0000259" key="3">
    <source>
        <dbReference type="Pfam" id="PF23197"/>
    </source>
</evidence>
<dbReference type="PANTHER" id="PTHR31149">
    <property type="entry name" value="EXPRESSED PROTEIN"/>
    <property type="match status" value="1"/>
</dbReference>
<dbReference type="InterPro" id="IPR056284">
    <property type="entry name" value="AIR9-like_A9"/>
</dbReference>
<evidence type="ECO:0000256" key="1">
    <source>
        <dbReference type="SAM" id="MobiDB-lite"/>
    </source>
</evidence>
<evidence type="ECO:0000313" key="5">
    <source>
        <dbReference type="Proteomes" id="UP000631114"/>
    </source>
</evidence>
<keyword evidence="5" id="KW-1185">Reference proteome</keyword>
<dbReference type="OrthoDB" id="1890867at2759"/>
<accession>A0A835J0I2</accession>